<dbReference type="AlphaFoldDB" id="A0A1N6M4W6"/>
<evidence type="ECO:0000313" key="4">
    <source>
        <dbReference type="Proteomes" id="UP000184774"/>
    </source>
</evidence>
<reference evidence="2" key="2">
    <citation type="submission" date="2019-11" db="EMBL/GenBank/DDBJ databases">
        <authorList>
            <person name="January G."/>
            <person name="Bunk B."/>
        </authorList>
    </citation>
    <scope>NUCLEOTIDE SEQUENCE</scope>
    <source>
        <strain evidence="2">3.6</strain>
    </source>
</reference>
<dbReference type="Gene3D" id="3.40.50.300">
    <property type="entry name" value="P-loop containing nucleotide triphosphate hydrolases"/>
    <property type="match status" value="1"/>
</dbReference>
<proteinExistence type="predicted"/>
<accession>A0A1N6M4W6</accession>
<name>A0A1N6M4W6_9VIBR</name>
<keyword evidence="5" id="KW-1185">Reference proteome</keyword>
<reference evidence="2 5" key="3">
    <citation type="journal article" date="2020" name="J. Nat. Prod.">
        <title>Genomics-Metabolomics Profiling Disclosed Marine Vibrio spartinae 3.6 as a Producer of a New Branched Side Chain Prodigiosin.</title>
        <authorList>
            <person name="Vitale G.A."/>
            <person name="Sciarretta M."/>
            <person name="Palma Esposito F."/>
            <person name="January G.G."/>
            <person name="Giaccio M."/>
            <person name="Bunk B."/>
            <person name="Sproer C."/>
            <person name="Bajerski F."/>
            <person name="Power D."/>
            <person name="Festa C."/>
            <person name="Monti M.C."/>
            <person name="D'Auria M.V."/>
            <person name="de Pascale D."/>
        </authorList>
    </citation>
    <scope>NUCLEOTIDE SEQUENCE [LARGE SCALE GENOMIC DNA]</scope>
    <source>
        <strain evidence="2 5">3.6</strain>
    </source>
</reference>
<reference evidence="3 4" key="1">
    <citation type="submission" date="2016-12" db="EMBL/GenBank/DDBJ databases">
        <authorList>
            <person name="Song W.-J."/>
            <person name="Kurnit D.M."/>
        </authorList>
    </citation>
    <scope>NUCLEOTIDE SEQUENCE [LARGE SCALE GENOMIC DNA]</scope>
    <source>
        <strain evidence="3 4">CECT 9026</strain>
    </source>
</reference>
<evidence type="ECO:0000313" key="2">
    <source>
        <dbReference type="EMBL" id="QMV16737.1"/>
    </source>
</evidence>
<feature type="domain" description="NadR/Ttd14 AAA" evidence="1">
    <location>
        <begin position="12"/>
        <end position="132"/>
    </location>
</feature>
<dbReference type="EMBL" id="CP046269">
    <property type="protein sequence ID" value="QMV16737.1"/>
    <property type="molecule type" value="Genomic_DNA"/>
</dbReference>
<evidence type="ECO:0000259" key="1">
    <source>
        <dbReference type="Pfam" id="PF13521"/>
    </source>
</evidence>
<dbReference type="InterPro" id="IPR038727">
    <property type="entry name" value="NadR/Ttd14_AAA_dom"/>
</dbReference>
<sequence>MCVFGTLLPFTQLIPWVDKGAVRNEMVLEEINNYACFGNMVTTFYDRSMIDSYGYSQLENIPVSDFLLNQCRELVYHRKVFIFPPWESIYENDIERKQDFHEAVATYHEMVDAYKNFGYDLVEVPKVSVKARAEFILNTLDNG</sequence>
<dbReference type="InterPro" id="IPR027417">
    <property type="entry name" value="P-loop_NTPase"/>
</dbReference>
<dbReference type="EMBL" id="FSSB01000014">
    <property type="protein sequence ID" value="SIO94491.1"/>
    <property type="molecule type" value="Genomic_DNA"/>
</dbReference>
<dbReference type="SUPFAM" id="SSF52540">
    <property type="entry name" value="P-loop containing nucleoside triphosphate hydrolases"/>
    <property type="match status" value="1"/>
</dbReference>
<dbReference type="Proteomes" id="UP000184774">
    <property type="component" value="Unassembled WGS sequence"/>
</dbReference>
<evidence type="ECO:0000313" key="3">
    <source>
        <dbReference type="EMBL" id="SIO94491.1"/>
    </source>
</evidence>
<dbReference type="Pfam" id="PF13521">
    <property type="entry name" value="AAA_28"/>
    <property type="match status" value="1"/>
</dbReference>
<organism evidence="3 4">
    <name type="scientific">Vibrio spartinae</name>
    <dbReference type="NCBI Taxonomy" id="1918945"/>
    <lineage>
        <taxon>Bacteria</taxon>
        <taxon>Pseudomonadati</taxon>
        <taxon>Pseudomonadota</taxon>
        <taxon>Gammaproteobacteria</taxon>
        <taxon>Vibrionales</taxon>
        <taxon>Vibrionaceae</taxon>
        <taxon>Vibrio</taxon>
    </lineage>
</organism>
<dbReference type="Proteomes" id="UP000515264">
    <property type="component" value="Chromosome 2"/>
</dbReference>
<evidence type="ECO:0000313" key="5">
    <source>
        <dbReference type="Proteomes" id="UP000515264"/>
    </source>
</evidence>
<gene>
    <name evidence="3" type="ORF">VSP9026_02196</name>
    <name evidence="2" type="ORF">Vspart_04142</name>
</gene>
<protein>
    <recommendedName>
        <fullName evidence="1">NadR/Ttd14 AAA domain-containing protein</fullName>
    </recommendedName>
</protein>